<protein>
    <submittedName>
        <fullName evidence="3">Uncharacterized protein LOC111351101</fullName>
    </submittedName>
</protein>
<dbReference type="RefSeq" id="XP_022818638.1">
    <property type="nucleotide sequence ID" value="XM_022962870.1"/>
</dbReference>
<dbReference type="AlphaFoldDB" id="A0A9J7IKZ7"/>
<evidence type="ECO:0000313" key="2">
    <source>
        <dbReference type="Proteomes" id="UP000301870"/>
    </source>
</evidence>
<organism evidence="2 3">
    <name type="scientific">Spodoptera litura</name>
    <name type="common">Asian cotton leafworm</name>
    <dbReference type="NCBI Taxonomy" id="69820"/>
    <lineage>
        <taxon>Eukaryota</taxon>
        <taxon>Metazoa</taxon>
        <taxon>Ecdysozoa</taxon>
        <taxon>Arthropoda</taxon>
        <taxon>Hexapoda</taxon>
        <taxon>Insecta</taxon>
        <taxon>Pterygota</taxon>
        <taxon>Neoptera</taxon>
        <taxon>Endopterygota</taxon>
        <taxon>Lepidoptera</taxon>
        <taxon>Glossata</taxon>
        <taxon>Ditrysia</taxon>
        <taxon>Noctuoidea</taxon>
        <taxon>Noctuidae</taxon>
        <taxon>Amphipyrinae</taxon>
        <taxon>Spodoptera</taxon>
    </lineage>
</organism>
<dbReference type="Proteomes" id="UP000301870">
    <property type="component" value="Chromosome 12"/>
</dbReference>
<sequence>MSSSANAASLEAKHCRVDISDKMASYYTRLRKTLKWYRKLIIEIVYGTIFIQKFAAGKKVGKLEFRDQLIKEMISNPAPGTNNQLDDAAEEGRTKKAKTQVRENEKKARRYPKEMQTLLRPIYNNRICKYG</sequence>
<evidence type="ECO:0000256" key="1">
    <source>
        <dbReference type="SAM" id="MobiDB-lite"/>
    </source>
</evidence>
<accession>A0A9J7IKZ7</accession>
<feature type="region of interest" description="Disordered" evidence="1">
    <location>
        <begin position="75"/>
        <end position="109"/>
    </location>
</feature>
<name>A0A9J7IKZ7_SPOLT</name>
<keyword evidence="2" id="KW-1185">Reference proteome</keyword>
<gene>
    <name evidence="3" type="primary">LOC111351101</name>
</gene>
<evidence type="ECO:0000313" key="3">
    <source>
        <dbReference type="RefSeq" id="XP_022818638.1"/>
    </source>
</evidence>
<dbReference type="GeneID" id="111351101"/>
<dbReference type="OrthoDB" id="5876240at2759"/>
<proteinExistence type="predicted"/>
<dbReference type="KEGG" id="sliu:111351101"/>
<feature type="compositionally biased region" description="Basic and acidic residues" evidence="1">
    <location>
        <begin position="90"/>
        <end position="106"/>
    </location>
</feature>
<reference evidence="3" key="1">
    <citation type="submission" date="2025-08" db="UniProtKB">
        <authorList>
            <consortium name="RefSeq"/>
        </authorList>
    </citation>
    <scope>IDENTIFICATION</scope>
    <source>
        <strain evidence="3">Ishihara</strain>
        <tissue evidence="3">Whole body</tissue>
    </source>
</reference>